<evidence type="ECO:0000256" key="1">
    <source>
        <dbReference type="SAM" id="MobiDB-lite"/>
    </source>
</evidence>
<comment type="caution">
    <text evidence="2">The sequence shown here is derived from an EMBL/GenBank/DDBJ whole genome shotgun (WGS) entry which is preliminary data.</text>
</comment>
<organism evidence="2 3">
    <name type="scientific">Deinococcus marmoris</name>
    <dbReference type="NCBI Taxonomy" id="249408"/>
    <lineage>
        <taxon>Bacteria</taxon>
        <taxon>Thermotogati</taxon>
        <taxon>Deinococcota</taxon>
        <taxon>Deinococci</taxon>
        <taxon>Deinococcales</taxon>
        <taxon>Deinococcaceae</taxon>
        <taxon>Deinococcus</taxon>
    </lineage>
</organism>
<feature type="region of interest" description="Disordered" evidence="1">
    <location>
        <begin position="1"/>
        <end position="34"/>
    </location>
</feature>
<protein>
    <submittedName>
        <fullName evidence="2">Uncharacterized protein</fullName>
    </submittedName>
</protein>
<keyword evidence="3" id="KW-1185">Reference proteome</keyword>
<evidence type="ECO:0000313" key="2">
    <source>
        <dbReference type="EMBL" id="OLV15749.1"/>
    </source>
</evidence>
<sequence length="121" mass="12841">MADSNARGPARARPAHNLNFSKQKAALTKRETDSLGKRVFSPVKLCLNHSIPAGADVKETPQSASQPAPLKREPRSAAARSILDPCLPSKGRCPGGADSQSCEAEGLNRRQLPQKPAPPPL</sequence>
<dbReference type="Proteomes" id="UP000186607">
    <property type="component" value="Unassembled WGS sequence"/>
</dbReference>
<name>A0A1U7NS53_9DEIO</name>
<dbReference type="STRING" id="249408.BOO71_0013867"/>
<gene>
    <name evidence="2" type="ORF">BOO71_0013867</name>
</gene>
<accession>A0A1U7NS53</accession>
<evidence type="ECO:0000313" key="3">
    <source>
        <dbReference type="Proteomes" id="UP000186607"/>
    </source>
</evidence>
<dbReference type="AlphaFoldDB" id="A0A1U7NS53"/>
<dbReference type="EMBL" id="MSTI01000164">
    <property type="protein sequence ID" value="OLV15749.1"/>
    <property type="molecule type" value="Genomic_DNA"/>
</dbReference>
<reference evidence="2 3" key="1">
    <citation type="submission" date="2017-01" db="EMBL/GenBank/DDBJ databases">
        <title>Genome Analysis of Deinococcus marmoris KOPRI26562.</title>
        <authorList>
            <person name="Kim J.H."/>
            <person name="Oh H.-M."/>
        </authorList>
    </citation>
    <scope>NUCLEOTIDE SEQUENCE [LARGE SCALE GENOMIC DNA]</scope>
    <source>
        <strain evidence="2 3">KOPRI26562</strain>
    </source>
</reference>
<proteinExistence type="predicted"/>
<feature type="region of interest" description="Disordered" evidence="1">
    <location>
        <begin position="51"/>
        <end position="121"/>
    </location>
</feature>